<keyword evidence="6 8" id="KW-1133">Transmembrane helix</keyword>
<dbReference type="STRING" id="1714016.BA724_07335"/>
<keyword evidence="5 8" id="KW-0812">Transmembrane</keyword>
<evidence type="ECO:0000256" key="3">
    <source>
        <dbReference type="ARBA" id="ARBA00022448"/>
    </source>
</evidence>
<evidence type="ECO:0000256" key="7">
    <source>
        <dbReference type="ARBA" id="ARBA00023136"/>
    </source>
</evidence>
<dbReference type="GO" id="GO:0022857">
    <property type="term" value="F:transmembrane transporter activity"/>
    <property type="evidence" value="ECO:0007669"/>
    <property type="project" value="InterPro"/>
</dbReference>
<feature type="transmembrane region" description="Helical" evidence="8">
    <location>
        <begin position="196"/>
        <end position="216"/>
    </location>
</feature>
<dbReference type="AlphaFoldDB" id="A0A1E7DM01"/>
<dbReference type="GO" id="GO:0005886">
    <property type="term" value="C:plasma membrane"/>
    <property type="evidence" value="ECO:0007669"/>
    <property type="project" value="UniProtKB-SubCell"/>
</dbReference>
<gene>
    <name evidence="9" type="ORF">BA724_07335</name>
</gene>
<comment type="subcellular location">
    <subcellularLocation>
        <location evidence="1">Cell membrane</location>
        <topology evidence="1">Multi-pass membrane protein</topology>
    </subcellularLocation>
</comment>
<accession>A0A1E7DM01</accession>
<dbReference type="GO" id="GO:0033214">
    <property type="term" value="P:siderophore-iron import into cell"/>
    <property type="evidence" value="ECO:0007669"/>
    <property type="project" value="TreeGrafter"/>
</dbReference>
<dbReference type="OrthoDB" id="9811721at2"/>
<keyword evidence="10" id="KW-1185">Reference proteome</keyword>
<dbReference type="InterPro" id="IPR037294">
    <property type="entry name" value="ABC_BtuC-like"/>
</dbReference>
<keyword evidence="7 8" id="KW-0472">Membrane</keyword>
<dbReference type="InterPro" id="IPR000522">
    <property type="entry name" value="ABC_transptr_permease_BtuC"/>
</dbReference>
<dbReference type="Proteomes" id="UP000095658">
    <property type="component" value="Unassembled WGS sequence"/>
</dbReference>
<dbReference type="FunFam" id="1.10.3470.10:FF:000001">
    <property type="entry name" value="Vitamin B12 ABC transporter permease BtuC"/>
    <property type="match status" value="1"/>
</dbReference>
<proteinExistence type="inferred from homology"/>
<feature type="transmembrane region" description="Helical" evidence="8">
    <location>
        <begin position="55"/>
        <end position="81"/>
    </location>
</feature>
<evidence type="ECO:0000256" key="4">
    <source>
        <dbReference type="ARBA" id="ARBA00022475"/>
    </source>
</evidence>
<dbReference type="PANTHER" id="PTHR30472:SF69">
    <property type="entry name" value="HEME-IRON TRANSPORT SYSTEM PERMEASE PROTEIN ISDF-RELATED"/>
    <property type="match status" value="1"/>
</dbReference>
<keyword evidence="4" id="KW-1003">Cell membrane</keyword>
<dbReference type="CDD" id="cd06550">
    <property type="entry name" value="TM_ABC_iron-siderophores_like"/>
    <property type="match status" value="1"/>
</dbReference>
<dbReference type="EMBL" id="MAMP01000022">
    <property type="protein sequence ID" value="OES44101.1"/>
    <property type="molecule type" value="Genomic_DNA"/>
</dbReference>
<dbReference type="RefSeq" id="WP_069938707.1">
    <property type="nucleotide sequence ID" value="NZ_MAMP01000022.1"/>
</dbReference>
<evidence type="ECO:0000313" key="10">
    <source>
        <dbReference type="Proteomes" id="UP000095658"/>
    </source>
</evidence>
<comment type="similarity">
    <text evidence="2">Belongs to the binding-protein-dependent transport system permease family. FecCD subfamily.</text>
</comment>
<feature type="transmembrane region" description="Helical" evidence="8">
    <location>
        <begin position="244"/>
        <end position="270"/>
    </location>
</feature>
<feature type="transmembrane region" description="Helical" evidence="8">
    <location>
        <begin position="282"/>
        <end position="300"/>
    </location>
</feature>
<dbReference type="SUPFAM" id="SSF81345">
    <property type="entry name" value="ABC transporter involved in vitamin B12 uptake, BtuC"/>
    <property type="match status" value="1"/>
</dbReference>
<feature type="transmembrane region" description="Helical" evidence="8">
    <location>
        <begin position="154"/>
        <end position="176"/>
    </location>
</feature>
<comment type="caution">
    <text evidence="9">The sequence shown here is derived from an EMBL/GenBank/DDBJ whole genome shotgun (WGS) entry which is preliminary data.</text>
</comment>
<feature type="transmembrane region" description="Helical" evidence="8">
    <location>
        <begin position="119"/>
        <end position="142"/>
    </location>
</feature>
<feature type="transmembrane region" description="Helical" evidence="8">
    <location>
        <begin position="93"/>
        <end position="113"/>
    </location>
</feature>
<dbReference type="PANTHER" id="PTHR30472">
    <property type="entry name" value="FERRIC ENTEROBACTIN TRANSPORT SYSTEM PERMEASE PROTEIN"/>
    <property type="match status" value="1"/>
</dbReference>
<sequence length="334" mass="35342">MNGHLKRKAGFILAVSFILLCFLFILSAALGKASLPPARLLETLLGNGTPREELILYSFRLPRMLITMLAGAALAVSGAILQSISRNPLADSGILGINAGAGLMVAVYAMVFTPQSSTFLYMVPLFAFIGGMTTAGIISAISYHKTEGLDPMRLVLAGVGMAMAMSGSMLILASQFDSREYEFIAGWLAGSIWGNDWNFVMALIPWVGILIPFVLWKSNVLNLLNLNEGTSAGLGVKVGKERMLLLFVAVALASAAVSVSGGIVFIGLMAPHIARSLTGPRHQHFVPVAAVIGAVLLLAADTAGRLMPFTTSVPAGIIVTLIGAPYFMYLMVKK</sequence>
<evidence type="ECO:0000313" key="9">
    <source>
        <dbReference type="EMBL" id="OES44101.1"/>
    </source>
</evidence>
<name>A0A1E7DM01_9BACI</name>
<evidence type="ECO:0000256" key="8">
    <source>
        <dbReference type="SAM" id="Phobius"/>
    </source>
</evidence>
<evidence type="ECO:0000256" key="6">
    <source>
        <dbReference type="ARBA" id="ARBA00022989"/>
    </source>
</evidence>
<reference evidence="9 10" key="1">
    <citation type="submission" date="2016-06" db="EMBL/GenBank/DDBJ databases">
        <title>Domibacillus iocasae genome sequencing.</title>
        <authorList>
            <person name="Verma A."/>
            <person name="Pal Y."/>
            <person name="Ojha A.K."/>
            <person name="Krishnamurthi S."/>
        </authorList>
    </citation>
    <scope>NUCLEOTIDE SEQUENCE [LARGE SCALE GENOMIC DNA]</scope>
    <source>
        <strain evidence="9 10">DSM 29979</strain>
    </source>
</reference>
<dbReference type="Pfam" id="PF01032">
    <property type="entry name" value="FecCD"/>
    <property type="match status" value="1"/>
</dbReference>
<keyword evidence="3" id="KW-0813">Transport</keyword>
<evidence type="ECO:0000256" key="5">
    <source>
        <dbReference type="ARBA" id="ARBA00022692"/>
    </source>
</evidence>
<dbReference type="Gene3D" id="1.10.3470.10">
    <property type="entry name" value="ABC transporter involved in vitamin B12 uptake, BtuC"/>
    <property type="match status" value="1"/>
</dbReference>
<protein>
    <submittedName>
        <fullName evidence="9">Iron ABC transporter permease</fullName>
    </submittedName>
</protein>
<organism evidence="9 10">
    <name type="scientific">Domibacillus iocasae</name>
    <dbReference type="NCBI Taxonomy" id="1714016"/>
    <lineage>
        <taxon>Bacteria</taxon>
        <taxon>Bacillati</taxon>
        <taxon>Bacillota</taxon>
        <taxon>Bacilli</taxon>
        <taxon>Bacillales</taxon>
        <taxon>Bacillaceae</taxon>
        <taxon>Domibacillus</taxon>
    </lineage>
</organism>
<feature type="transmembrane region" description="Helical" evidence="8">
    <location>
        <begin position="312"/>
        <end position="332"/>
    </location>
</feature>
<evidence type="ECO:0000256" key="1">
    <source>
        <dbReference type="ARBA" id="ARBA00004651"/>
    </source>
</evidence>
<evidence type="ECO:0000256" key="2">
    <source>
        <dbReference type="ARBA" id="ARBA00007935"/>
    </source>
</evidence>